<keyword evidence="2" id="KW-1185">Reference proteome</keyword>
<feature type="domain" description="Superoxide dismutase copper/zinc binding" evidence="1">
    <location>
        <begin position="770"/>
        <end position="915"/>
    </location>
</feature>
<dbReference type="PANTHER" id="PTHR20910:SF1">
    <property type="entry name" value="SUPEROXIDE DISMUTASE COPPER_ZINC BINDING DOMAIN-CONTAINING PROTEIN"/>
    <property type="match status" value="1"/>
</dbReference>
<evidence type="ECO:0000313" key="2">
    <source>
        <dbReference type="Proteomes" id="UP000695022"/>
    </source>
</evidence>
<gene>
    <name evidence="3 4 5" type="primary">LOC106812783</name>
</gene>
<evidence type="ECO:0000313" key="4">
    <source>
        <dbReference type="RefSeq" id="XP_014672243.1"/>
    </source>
</evidence>
<dbReference type="Proteomes" id="UP000695022">
    <property type="component" value="Unplaced"/>
</dbReference>
<dbReference type="InterPro" id="IPR053257">
    <property type="entry name" value="Cu-only_SOD"/>
</dbReference>
<dbReference type="Gene3D" id="2.60.40.200">
    <property type="entry name" value="Superoxide dismutase, copper/zinc binding domain"/>
    <property type="match status" value="5"/>
</dbReference>
<dbReference type="RefSeq" id="XP_014672243.1">
    <property type="nucleotide sequence ID" value="XM_014816757.1"/>
</dbReference>
<dbReference type="PANTHER" id="PTHR20910">
    <property type="entry name" value="AGAP001623-PA"/>
    <property type="match status" value="1"/>
</dbReference>
<name>A0ABM1EJ72_PRICU</name>
<dbReference type="RefSeq" id="XP_014672242.1">
    <property type="nucleotide sequence ID" value="XM_014816756.1"/>
</dbReference>
<feature type="domain" description="Superoxide dismutase copper/zinc binding" evidence="1">
    <location>
        <begin position="612"/>
        <end position="737"/>
    </location>
</feature>
<dbReference type="InterPro" id="IPR036423">
    <property type="entry name" value="SOD-like_Cu/Zn_dom_sf"/>
</dbReference>
<proteinExistence type="predicted"/>
<evidence type="ECO:0000259" key="1">
    <source>
        <dbReference type="Pfam" id="PF00080"/>
    </source>
</evidence>
<dbReference type="RefSeq" id="XP_014672244.1">
    <property type="nucleotide sequence ID" value="XM_014816758.1"/>
</dbReference>
<evidence type="ECO:0000313" key="3">
    <source>
        <dbReference type="RefSeq" id="XP_014672242.1"/>
    </source>
</evidence>
<dbReference type="InterPro" id="IPR001424">
    <property type="entry name" value="SOD_Cu_Zn_dom"/>
</dbReference>
<reference evidence="3 4" key="1">
    <citation type="submission" date="2025-05" db="UniProtKB">
        <authorList>
            <consortium name="RefSeq"/>
        </authorList>
    </citation>
    <scope>IDENTIFICATION</scope>
</reference>
<sequence>MDYTVQFKYYLFVCLVLLVVQSHATRLIATFSMSGIKGNITFEQSTSGAGAAIIYVNLEGLIGFRQYDWHLHEFPTDWDANQKCLQGDIGNMMKDMGDLTARHGKLTAASKQYTDSTIQLSGLSTIYGRTLLLTAGGGVEACATIQDDGQTQVRTATAMFPTAIAGTMHFRQMEGGTLIIYTDLFYVNGRTDVYEYSWAVMSDPVVADLTDRVEADQRCTDLGSSLHMRSDVISVGTTRGSQKRFLTTKDMSLFGSVSIANRSLALFDNVTTVACANIRPVLPRHAVGTYSHSSVVGTVTFHQRSQFDPTTVTFDIEGLAAEASESHIHAYPHSGENGQEGACSREQTGPHYNPFDVPYNETLPLVGTNDVYEVGDFYGKFGPLDGRREFRATFRDHNLPLFGPNSIVGRSVDVHYVNGSRWVCANVGYCGSGDVATARARFTYPLVGEIVLRQPRGDPLAPTSVYVDLAWSTSLLLPTKAHAWRVHAGSVGDDFDAADEGRCGSALARYNPRGVATGGGYAAECSATSPLRCEVGDLVGKHGAIDVPPHGQRIKYLFTDPQLPLSGPQSVVSRSIVVHAPQGGAARLACADILEVPPVVASATFSQPGTPVSGSVQFSQDTSFSDSSVVVNLNGLGGEAGGYHVHVYTLDYWQENLCSDPSVAGHWNPYNVDKSKSPAPGTGTDDQYETGDLSGKFGSLKLLKRAALSYTCADKNLPMRGQNGIVGRSVVVHKEKEGARWACADVEEGPYTDARDSVSAIASFSQGDVIGYVRFRQNKRFGTQYRPNDATVEISLLYNKSIAVESKAHNWHVHISPVAGDLNSQTNRCKSAGPHYNPFHANLTDEYKEKCGPSQPWLCELGDMSSKLAAYDMGAGRRMYTDETLDLFGDFTIVNRSVVIHEANNGPARIACANIALEERVDKAVFISSEVDRLAFARMLVTELEVHPWTLTVRQVQSDSTRCYPVLVTFMSDGTSSATAVLSKLESLLVQHACDADSRAVTGSPHPWFVVLGAVLTLYFAANMTPK</sequence>
<feature type="domain" description="Superoxide dismutase copper/zinc binding" evidence="1">
    <location>
        <begin position="295"/>
        <end position="415"/>
    </location>
</feature>
<evidence type="ECO:0000313" key="5">
    <source>
        <dbReference type="RefSeq" id="XP_014672244.1"/>
    </source>
</evidence>
<organism evidence="2 4">
    <name type="scientific">Priapulus caudatus</name>
    <name type="common">Priapulid worm</name>
    <dbReference type="NCBI Taxonomy" id="37621"/>
    <lineage>
        <taxon>Eukaryota</taxon>
        <taxon>Metazoa</taxon>
        <taxon>Ecdysozoa</taxon>
        <taxon>Scalidophora</taxon>
        <taxon>Priapulida</taxon>
        <taxon>Priapulimorpha</taxon>
        <taxon>Priapulimorphida</taxon>
        <taxon>Priapulidae</taxon>
        <taxon>Priapulus</taxon>
    </lineage>
</organism>
<dbReference type="Pfam" id="PF00080">
    <property type="entry name" value="Sod_Cu"/>
    <property type="match status" value="3"/>
</dbReference>
<dbReference type="SUPFAM" id="SSF49329">
    <property type="entry name" value="Cu,Zn superoxide dismutase-like"/>
    <property type="match status" value="5"/>
</dbReference>
<dbReference type="GeneID" id="106812783"/>
<protein>
    <submittedName>
        <fullName evidence="3 4">Uncharacterized protein LOC106812783</fullName>
    </submittedName>
</protein>
<accession>A0ABM1EJ72</accession>